<dbReference type="Gramene" id="PAN47013">
    <property type="protein sequence ID" value="PAN47013"/>
    <property type="gene ID" value="PAHAL_9G204300"/>
</dbReference>
<dbReference type="EMBL" id="CM008054">
    <property type="protein sequence ID" value="PAN47013.1"/>
    <property type="molecule type" value="Genomic_DNA"/>
</dbReference>
<protein>
    <submittedName>
        <fullName evidence="1">Uncharacterized protein</fullName>
    </submittedName>
</protein>
<dbReference type="Proteomes" id="UP000243499">
    <property type="component" value="Chromosome 9"/>
</dbReference>
<dbReference type="AlphaFoldDB" id="A0A2S3ILQ1"/>
<accession>A0A2S3ILQ1</accession>
<name>A0A2S3ILQ1_9POAL</name>
<sequence>MGSEVDAPVTRAFVSWDPGQWRGEAAAIGVDSGGAGGHCRRRLVMRMGEGVATAGSGGAAR</sequence>
<evidence type="ECO:0000313" key="1">
    <source>
        <dbReference type="EMBL" id="PAN47013.1"/>
    </source>
</evidence>
<gene>
    <name evidence="1" type="ORF">PAHAL_9G204300</name>
</gene>
<reference evidence="1" key="1">
    <citation type="submission" date="2018-04" db="EMBL/GenBank/DDBJ databases">
        <title>WGS assembly of Panicum hallii.</title>
        <authorList>
            <person name="Lovell J."/>
            <person name="Jenkins J."/>
            <person name="Lowry D."/>
            <person name="Mamidi S."/>
            <person name="Sreedasyam A."/>
            <person name="Weng X."/>
            <person name="Barry K."/>
            <person name="Bonette J."/>
            <person name="Campitelli B."/>
            <person name="Daum C."/>
            <person name="Gordon S."/>
            <person name="Gould B."/>
            <person name="Lipzen A."/>
            <person name="Macqueen A."/>
            <person name="Palacio-Mejia J."/>
            <person name="Plott C."/>
            <person name="Shakirov E."/>
            <person name="Shu S."/>
            <person name="Yoshinaga Y."/>
            <person name="Zane M."/>
            <person name="Rokhsar D."/>
            <person name="Grimwood J."/>
            <person name="Schmutz J."/>
            <person name="Juenger T."/>
        </authorList>
    </citation>
    <scope>NUCLEOTIDE SEQUENCE [LARGE SCALE GENOMIC DNA]</scope>
    <source>
        <strain evidence="1">FIL2</strain>
    </source>
</reference>
<proteinExistence type="predicted"/>
<organism evidence="1">
    <name type="scientific">Panicum hallii</name>
    <dbReference type="NCBI Taxonomy" id="206008"/>
    <lineage>
        <taxon>Eukaryota</taxon>
        <taxon>Viridiplantae</taxon>
        <taxon>Streptophyta</taxon>
        <taxon>Embryophyta</taxon>
        <taxon>Tracheophyta</taxon>
        <taxon>Spermatophyta</taxon>
        <taxon>Magnoliopsida</taxon>
        <taxon>Liliopsida</taxon>
        <taxon>Poales</taxon>
        <taxon>Poaceae</taxon>
        <taxon>PACMAD clade</taxon>
        <taxon>Panicoideae</taxon>
        <taxon>Panicodae</taxon>
        <taxon>Paniceae</taxon>
        <taxon>Panicinae</taxon>
        <taxon>Panicum</taxon>
        <taxon>Panicum sect. Panicum</taxon>
    </lineage>
</organism>